<keyword evidence="1" id="KW-1185">Reference proteome</keyword>
<name>A0A6J2KS21_BOMMA</name>
<gene>
    <name evidence="2" type="primary">LOC114253194</name>
</gene>
<organism evidence="1 2">
    <name type="scientific">Bombyx mandarina</name>
    <name type="common">Wild silk moth</name>
    <name type="synonym">Wild silkworm</name>
    <dbReference type="NCBI Taxonomy" id="7092"/>
    <lineage>
        <taxon>Eukaryota</taxon>
        <taxon>Metazoa</taxon>
        <taxon>Ecdysozoa</taxon>
        <taxon>Arthropoda</taxon>
        <taxon>Hexapoda</taxon>
        <taxon>Insecta</taxon>
        <taxon>Pterygota</taxon>
        <taxon>Neoptera</taxon>
        <taxon>Endopterygota</taxon>
        <taxon>Lepidoptera</taxon>
        <taxon>Glossata</taxon>
        <taxon>Ditrysia</taxon>
        <taxon>Bombycoidea</taxon>
        <taxon>Bombycidae</taxon>
        <taxon>Bombycinae</taxon>
        <taxon>Bombyx</taxon>
    </lineage>
</organism>
<proteinExistence type="predicted"/>
<dbReference type="GeneID" id="114253194"/>
<protein>
    <submittedName>
        <fullName evidence="2">Uncharacterized protein LOC114253194</fullName>
    </submittedName>
</protein>
<dbReference type="RefSeq" id="XP_028043772.1">
    <property type="nucleotide sequence ID" value="XM_028187971.1"/>
</dbReference>
<dbReference type="Proteomes" id="UP000504629">
    <property type="component" value="Unplaced"/>
</dbReference>
<accession>A0A6J2KS21</accession>
<sequence>MRNNFIEKFEKQRDYETKPGRTIRISISYGLLCKTRVKNKVNRAHSSPATSLRRRDSRDNEFTRMVGVISSSGPLSSNCCCVVSLDPVTQYGHNVKPFFV</sequence>
<evidence type="ECO:0000313" key="1">
    <source>
        <dbReference type="Proteomes" id="UP000504629"/>
    </source>
</evidence>
<dbReference type="AlphaFoldDB" id="A0A6J2KS21"/>
<evidence type="ECO:0000313" key="2">
    <source>
        <dbReference type="RefSeq" id="XP_028043772.1"/>
    </source>
</evidence>
<dbReference type="KEGG" id="bman:114253194"/>
<reference evidence="2" key="1">
    <citation type="submission" date="2025-08" db="UniProtKB">
        <authorList>
            <consortium name="RefSeq"/>
        </authorList>
    </citation>
    <scope>IDENTIFICATION</scope>
    <source>
        <tissue evidence="2">Silk gland</tissue>
    </source>
</reference>